<feature type="domain" description="DUF7981" evidence="2">
    <location>
        <begin position="1"/>
        <end position="68"/>
    </location>
</feature>
<organism evidence="3 4">
    <name type="scientific">Haloferax mucosum ATCC BAA-1512</name>
    <dbReference type="NCBI Taxonomy" id="662479"/>
    <lineage>
        <taxon>Archaea</taxon>
        <taxon>Methanobacteriati</taxon>
        <taxon>Methanobacteriota</taxon>
        <taxon>Stenosarchaea group</taxon>
        <taxon>Halobacteria</taxon>
        <taxon>Halobacteriales</taxon>
        <taxon>Haloferacaceae</taxon>
        <taxon>Haloferax</taxon>
    </lineage>
</organism>
<keyword evidence="1" id="KW-0472">Membrane</keyword>
<evidence type="ECO:0000256" key="1">
    <source>
        <dbReference type="SAM" id="Phobius"/>
    </source>
</evidence>
<keyword evidence="4" id="KW-1185">Reference proteome</keyword>
<dbReference type="InterPro" id="IPR058287">
    <property type="entry name" value="DUF7981"/>
</dbReference>
<sequence length="68" mass="6630">MSPRGRSALAWGAVSVLLVGVLAQGAVLLGLGIGASVAAVAAVAVAAGVVVAAVTYVTEPRFERKGRA</sequence>
<keyword evidence="1" id="KW-1133">Transmembrane helix</keyword>
<dbReference type="EMBL" id="AOLN01000011">
    <property type="protein sequence ID" value="ELZ94818.1"/>
    <property type="molecule type" value="Genomic_DNA"/>
</dbReference>
<name>M0IG38_9EURY</name>
<dbReference type="PATRIC" id="fig|662479.7.peg.1429"/>
<accession>M0IG38</accession>
<dbReference type="Pfam" id="PF25938">
    <property type="entry name" value="DUF7981"/>
    <property type="match status" value="1"/>
</dbReference>
<gene>
    <name evidence="3" type="ORF">C440_07077</name>
</gene>
<dbReference type="STRING" id="662479.C440_07077"/>
<evidence type="ECO:0000259" key="2">
    <source>
        <dbReference type="Pfam" id="PF25938"/>
    </source>
</evidence>
<keyword evidence="1" id="KW-0812">Transmembrane</keyword>
<proteinExistence type="predicted"/>
<comment type="caution">
    <text evidence="3">The sequence shown here is derived from an EMBL/GenBank/DDBJ whole genome shotgun (WGS) entry which is preliminary data.</text>
</comment>
<evidence type="ECO:0000313" key="3">
    <source>
        <dbReference type="EMBL" id="ELZ94818.1"/>
    </source>
</evidence>
<evidence type="ECO:0000313" key="4">
    <source>
        <dbReference type="Proteomes" id="UP000011550"/>
    </source>
</evidence>
<reference evidence="3 4" key="1">
    <citation type="journal article" date="2014" name="PLoS Genet.">
        <title>Phylogenetically driven sequencing of extremely halophilic archaea reveals strategies for static and dynamic osmo-response.</title>
        <authorList>
            <person name="Becker E.A."/>
            <person name="Seitzer P.M."/>
            <person name="Tritt A."/>
            <person name="Larsen D."/>
            <person name="Krusor M."/>
            <person name="Yao A.I."/>
            <person name="Wu D."/>
            <person name="Madern D."/>
            <person name="Eisen J.A."/>
            <person name="Darling A.E."/>
            <person name="Facciotti M.T."/>
        </authorList>
    </citation>
    <scope>NUCLEOTIDE SEQUENCE [LARGE SCALE GENOMIC DNA]</scope>
    <source>
        <strain evidence="3 4">ATCC BAA-1512</strain>
    </source>
</reference>
<dbReference type="RefSeq" id="WP_008319634.1">
    <property type="nucleotide sequence ID" value="NZ_AOLN01000011.1"/>
</dbReference>
<protein>
    <recommendedName>
        <fullName evidence="2">DUF7981 domain-containing protein</fullName>
    </recommendedName>
</protein>
<feature type="transmembrane region" description="Helical" evidence="1">
    <location>
        <begin position="33"/>
        <end position="57"/>
    </location>
</feature>
<dbReference type="AlphaFoldDB" id="M0IG38"/>
<dbReference type="Proteomes" id="UP000011550">
    <property type="component" value="Unassembled WGS sequence"/>
</dbReference>